<keyword evidence="3" id="KW-1185">Reference proteome</keyword>
<feature type="compositionally biased region" description="Polar residues" evidence="1">
    <location>
        <begin position="101"/>
        <end position="114"/>
    </location>
</feature>
<dbReference type="KEGG" id="mrr:Moror_13413"/>
<feature type="region of interest" description="Disordered" evidence="1">
    <location>
        <begin position="1"/>
        <end position="143"/>
    </location>
</feature>
<dbReference type="Proteomes" id="UP000017559">
    <property type="component" value="Unassembled WGS sequence"/>
</dbReference>
<reference evidence="2 3" key="1">
    <citation type="journal article" date="2014" name="BMC Genomics">
        <title>Genome and secretome analysis of the hemibiotrophic fungal pathogen, Moniliophthora roreri, which causes frosty pod rot disease of cacao: mechanisms of the biotrophic and necrotrophic phases.</title>
        <authorList>
            <person name="Meinhardt L.W."/>
            <person name="Costa G.G.L."/>
            <person name="Thomazella D.P.T."/>
            <person name="Teixeira P.J.P.L."/>
            <person name="Carazzolle M.F."/>
            <person name="Schuster S.C."/>
            <person name="Carlson J.E."/>
            <person name="Guiltinan M.J."/>
            <person name="Mieczkowski P."/>
            <person name="Farmer A."/>
            <person name="Ramaraj T."/>
            <person name="Crozier J."/>
            <person name="Davis R.E."/>
            <person name="Shao J."/>
            <person name="Melnick R.L."/>
            <person name="Pereira G.A.G."/>
            <person name="Bailey B.A."/>
        </authorList>
    </citation>
    <scope>NUCLEOTIDE SEQUENCE [LARGE SCALE GENOMIC DNA]</scope>
    <source>
        <strain evidence="2 3">MCA 2997</strain>
    </source>
</reference>
<dbReference type="HOGENOM" id="CLU_1806687_0_0_1"/>
<evidence type="ECO:0000256" key="1">
    <source>
        <dbReference type="SAM" id="MobiDB-lite"/>
    </source>
</evidence>
<dbReference type="EMBL" id="AWSO01002085">
    <property type="protein sequence ID" value="ESK82065.1"/>
    <property type="molecule type" value="Genomic_DNA"/>
</dbReference>
<accession>V2WPA7</accession>
<gene>
    <name evidence="2" type="ORF">Moror_13413</name>
</gene>
<name>V2WPA7_MONRO</name>
<dbReference type="AlphaFoldDB" id="V2WPA7"/>
<sequence>MSTNASASTSTASSSAGNQAQGLSSPTPTEAREGSVLDRLGRRTDGNGYSQPTLQEQLASPPAQTAEPSPNYALLYPEPTPNPDVKPKIKPTLQRVPALNTLVNGPNSPVPSASQERHGGQRKGGRQGEQAPPTPAPIHARNT</sequence>
<comment type="caution">
    <text evidence="2">The sequence shown here is derived from an EMBL/GenBank/DDBJ whole genome shotgun (WGS) entry which is preliminary data.</text>
</comment>
<feature type="compositionally biased region" description="Low complexity" evidence="1">
    <location>
        <begin position="1"/>
        <end position="25"/>
    </location>
</feature>
<proteinExistence type="predicted"/>
<evidence type="ECO:0000313" key="3">
    <source>
        <dbReference type="Proteomes" id="UP000017559"/>
    </source>
</evidence>
<feature type="compositionally biased region" description="Polar residues" evidence="1">
    <location>
        <begin position="47"/>
        <end position="68"/>
    </location>
</feature>
<evidence type="ECO:0000313" key="2">
    <source>
        <dbReference type="EMBL" id="ESK82065.1"/>
    </source>
</evidence>
<feature type="compositionally biased region" description="Basic and acidic residues" evidence="1">
    <location>
        <begin position="30"/>
        <end position="45"/>
    </location>
</feature>
<protein>
    <submittedName>
        <fullName evidence="2">Uncharacterized protein</fullName>
    </submittedName>
</protein>
<organism evidence="2 3">
    <name type="scientific">Moniliophthora roreri (strain MCA 2997)</name>
    <name type="common">Cocoa frosty pod rot fungus</name>
    <name type="synonym">Crinipellis roreri</name>
    <dbReference type="NCBI Taxonomy" id="1381753"/>
    <lineage>
        <taxon>Eukaryota</taxon>
        <taxon>Fungi</taxon>
        <taxon>Dikarya</taxon>
        <taxon>Basidiomycota</taxon>
        <taxon>Agaricomycotina</taxon>
        <taxon>Agaricomycetes</taxon>
        <taxon>Agaricomycetidae</taxon>
        <taxon>Agaricales</taxon>
        <taxon>Marasmiineae</taxon>
        <taxon>Marasmiaceae</taxon>
        <taxon>Moniliophthora</taxon>
    </lineage>
</organism>